<feature type="transmembrane region" description="Helical" evidence="1">
    <location>
        <begin position="27"/>
        <end position="51"/>
    </location>
</feature>
<sequence length="245" mass="26194">MTGRDRDNGLSVKAAVRHAHMPKPVTVMLLAAAAALVLLGMLAGFLLYPALKEQRELERRYAEKSSALTAEMQRKAAEVVDMDELAALLRRVPTRPEREAFILALREIGRESGVEIISLSTGSGAEVPSAELPGIIGELAEGIGVTQQPQSSSSGRQGGNGAYEEIRYELEIAGTWKQAADFVRRIGELERLVTIPAWRVAAQSADASWDSRPMAVTITLALYAGTGYEGKFSGAEAGIQGGDGE</sequence>
<keyword evidence="3" id="KW-1185">Reference proteome</keyword>
<dbReference type="HOGENOM" id="CLU_1133175_0_0_9"/>
<dbReference type="EMBL" id="CP003255">
    <property type="protein sequence ID" value="AGA59884.1"/>
    <property type="molecule type" value="Genomic_DNA"/>
</dbReference>
<reference evidence="3" key="1">
    <citation type="submission" date="2012-01" db="EMBL/GenBank/DDBJ databases">
        <title>Complete sequence of chromosome of Thermobacillus composti KWC4.</title>
        <authorList>
            <person name="Lucas S."/>
            <person name="Han J."/>
            <person name="Lapidus A."/>
            <person name="Cheng J.-F."/>
            <person name="Goodwin L."/>
            <person name="Pitluck S."/>
            <person name="Peters L."/>
            <person name="Ovchinnikova G."/>
            <person name="Teshima H."/>
            <person name="Detter J.C."/>
            <person name="Han C."/>
            <person name="Tapia R."/>
            <person name="Land M."/>
            <person name="Hauser L."/>
            <person name="Kyrpides N."/>
            <person name="Ivanova N."/>
            <person name="Pagani I."/>
            <person name="Anderson I."/>
            <person name="Woyke T."/>
        </authorList>
    </citation>
    <scope>NUCLEOTIDE SEQUENCE [LARGE SCALE GENOMIC DNA]</scope>
    <source>
        <strain evidence="3">DSM 18247 / JCM 13945 / KWC4</strain>
    </source>
</reference>
<evidence type="ECO:0000313" key="3">
    <source>
        <dbReference type="Proteomes" id="UP000010795"/>
    </source>
</evidence>
<evidence type="ECO:0000313" key="2">
    <source>
        <dbReference type="EMBL" id="AGA59884.1"/>
    </source>
</evidence>
<dbReference type="KEGG" id="tco:Theco_3873"/>
<organism evidence="2 3">
    <name type="scientific">Thermobacillus composti (strain DSM 18247 / JCM 13945 / KWC4)</name>
    <dbReference type="NCBI Taxonomy" id="717605"/>
    <lineage>
        <taxon>Bacteria</taxon>
        <taxon>Bacillati</taxon>
        <taxon>Bacillota</taxon>
        <taxon>Bacilli</taxon>
        <taxon>Bacillales</taxon>
        <taxon>Paenibacillaceae</taxon>
        <taxon>Thermobacillus</taxon>
    </lineage>
</organism>
<dbReference type="GO" id="GO:0043683">
    <property type="term" value="P:type IV pilus assembly"/>
    <property type="evidence" value="ECO:0007669"/>
    <property type="project" value="InterPro"/>
</dbReference>
<keyword evidence="1" id="KW-1133">Transmembrane helix</keyword>
<evidence type="ECO:0000256" key="1">
    <source>
        <dbReference type="SAM" id="Phobius"/>
    </source>
</evidence>
<dbReference type="Gene3D" id="3.30.70.60">
    <property type="match status" value="1"/>
</dbReference>
<accession>L0EJQ1</accession>
<dbReference type="RefSeq" id="WP_015256599.1">
    <property type="nucleotide sequence ID" value="NC_019897.1"/>
</dbReference>
<gene>
    <name evidence="2" type="ordered locus">Theco_3873</name>
</gene>
<protein>
    <submittedName>
        <fullName evidence="2">Tfp pilus assembly protein PilO</fullName>
    </submittedName>
</protein>
<dbReference type="GO" id="GO:0043107">
    <property type="term" value="P:type IV pilus-dependent motility"/>
    <property type="evidence" value="ECO:0007669"/>
    <property type="project" value="InterPro"/>
</dbReference>
<keyword evidence="1" id="KW-0472">Membrane</keyword>
<dbReference type="Proteomes" id="UP000010795">
    <property type="component" value="Chromosome"/>
</dbReference>
<dbReference type="InterPro" id="IPR014717">
    <property type="entry name" value="Transl_elong_EF1B/ribsomal_bS6"/>
</dbReference>
<name>L0EJQ1_THECK</name>
<dbReference type="AlphaFoldDB" id="L0EJQ1"/>
<dbReference type="InterPro" id="IPR007445">
    <property type="entry name" value="PilO"/>
</dbReference>
<keyword evidence="1" id="KW-0812">Transmembrane</keyword>
<dbReference type="STRING" id="717605.Theco_3873"/>
<dbReference type="Pfam" id="PF04350">
    <property type="entry name" value="PilO"/>
    <property type="match status" value="1"/>
</dbReference>
<proteinExistence type="predicted"/>
<dbReference type="eggNOG" id="COG3167">
    <property type="taxonomic scope" value="Bacteria"/>
</dbReference>